<dbReference type="Pfam" id="PF00593">
    <property type="entry name" value="TonB_dep_Rec_b-barrel"/>
    <property type="match status" value="1"/>
</dbReference>
<keyword evidence="3 11" id="KW-1134">Transmembrane beta strand</keyword>
<evidence type="ECO:0000256" key="7">
    <source>
        <dbReference type="ARBA" id="ARBA00023065"/>
    </source>
</evidence>
<evidence type="ECO:0000256" key="12">
    <source>
        <dbReference type="RuleBase" id="RU003357"/>
    </source>
</evidence>
<keyword evidence="2 11" id="KW-0813">Transport</keyword>
<dbReference type="PANTHER" id="PTHR32552">
    <property type="entry name" value="FERRICHROME IRON RECEPTOR-RELATED"/>
    <property type="match status" value="1"/>
</dbReference>
<evidence type="ECO:0000256" key="9">
    <source>
        <dbReference type="ARBA" id="ARBA00023136"/>
    </source>
</evidence>
<dbReference type="GO" id="GO:0009279">
    <property type="term" value="C:cell outer membrane"/>
    <property type="evidence" value="ECO:0007669"/>
    <property type="project" value="UniProtKB-SubCell"/>
</dbReference>
<sequence length="724" mass="77717">MQHPLVAQTPQGRFKTLNSLALALLAALAAAPSVSAAPASAPSRAAEDAVSDAGATVEGPVTELDGLTVTARLAAEHAKDIPFGIGVIGGSELETRRQLTLEEALRATPGVNVWSDSSPHSANVLIRGTGSINPVSTDDGAVALSIDGVPLSMRSMSLGTLDIERVEILKGPQGTLFGSNSRAGAINVITNKPTRDLQAYVRGEIGQQGQHLEEAVLSGPLSESLSGRFAIRNSGSDQWVDNARTGEPLSRPRSLMFRGSVFWENGAGTNLLFTADREDARRNLGLAVLRPYDEQPVMDVTPGLYDDNSKTVERYAVTLNHDLPVGRLTSVTGYTRFDTDFVGGYDARAMQAMFGIPAENMQRSRMDGNTLSQDLRWTSLPGASVFWVTGVYLSRAQRSFDQLYISSNQAMDRDYQTDSHAVYGEVTWPLTDVLKLTGGLRHTWDHKSYDALYAGTVADYRRLRDDYSTGRVALSYALTPTTNLYGAVSRGYESGGIGDFPTQVADSVPFKPAASNALELGFKTESADGRYALNGALFATRVKDDHLMGFDPATLATSTVNADTRSRGAEMQGTWRLGEGFSLSGGLSFIDAEITSNVSGVSGGDIRKGNRSPDVPRWGGTLGAAYVRPLAAVRWLSAPVLNARLDYQYVGTRAADTQNHFDLNKYQKVDVRIGVASGGTEIYVFGSNLLDEQYDLYGFAPAAPTYVGAPARGRTLGVGVRHDF</sequence>
<evidence type="ECO:0000256" key="3">
    <source>
        <dbReference type="ARBA" id="ARBA00022452"/>
    </source>
</evidence>
<organism evidence="16">
    <name type="scientific">Xanthomonas hortorum pv. pelargonii</name>
    <dbReference type="NCBI Taxonomy" id="453602"/>
    <lineage>
        <taxon>Bacteria</taxon>
        <taxon>Pseudomonadati</taxon>
        <taxon>Pseudomonadota</taxon>
        <taxon>Gammaproteobacteria</taxon>
        <taxon>Lysobacterales</taxon>
        <taxon>Lysobacteraceae</taxon>
        <taxon>Xanthomonas</taxon>
    </lineage>
</organism>
<evidence type="ECO:0000256" key="10">
    <source>
        <dbReference type="ARBA" id="ARBA00023237"/>
    </source>
</evidence>
<evidence type="ECO:0000256" key="1">
    <source>
        <dbReference type="ARBA" id="ARBA00004571"/>
    </source>
</evidence>
<dbReference type="CDD" id="cd01347">
    <property type="entry name" value="ligand_gated_channel"/>
    <property type="match status" value="1"/>
</dbReference>
<dbReference type="EMBL" id="LR828261">
    <property type="protein sequence ID" value="CAD0330570.1"/>
    <property type="molecule type" value="Genomic_DNA"/>
</dbReference>
<gene>
    <name evidence="16" type="primary">fyuA</name>
    <name evidence="16" type="ORF">CFBP2533_21550</name>
</gene>
<evidence type="ECO:0000259" key="14">
    <source>
        <dbReference type="Pfam" id="PF00593"/>
    </source>
</evidence>
<keyword evidence="10 11" id="KW-0998">Cell outer membrane</keyword>
<evidence type="ECO:0000259" key="15">
    <source>
        <dbReference type="Pfam" id="PF07715"/>
    </source>
</evidence>
<keyword evidence="13" id="KW-0732">Signal</keyword>
<dbReference type="PANTHER" id="PTHR32552:SF81">
    <property type="entry name" value="TONB-DEPENDENT OUTER MEMBRANE RECEPTOR"/>
    <property type="match status" value="1"/>
</dbReference>
<keyword evidence="8 12" id="KW-0798">TonB box</keyword>
<dbReference type="InterPro" id="IPR036942">
    <property type="entry name" value="Beta-barrel_TonB_sf"/>
</dbReference>
<keyword evidence="6" id="KW-0408">Iron</keyword>
<protein>
    <submittedName>
        <fullName evidence="16">Pesticin receptor</fullName>
    </submittedName>
</protein>
<dbReference type="EMBL" id="LR828261">
    <property type="protein sequence ID" value="CAD0330560.1"/>
    <property type="molecule type" value="Genomic_DNA"/>
</dbReference>
<dbReference type="AlphaFoldDB" id="A0A6V7DA34"/>
<dbReference type="InterPro" id="IPR039426">
    <property type="entry name" value="TonB-dep_rcpt-like"/>
</dbReference>
<name>A0A6V7DA34_9XANT</name>
<keyword evidence="16" id="KW-0675">Receptor</keyword>
<comment type="similarity">
    <text evidence="11 12">Belongs to the TonB-dependent receptor family.</text>
</comment>
<evidence type="ECO:0000256" key="8">
    <source>
        <dbReference type="ARBA" id="ARBA00023077"/>
    </source>
</evidence>
<proteinExistence type="inferred from homology"/>
<dbReference type="InterPro" id="IPR000531">
    <property type="entry name" value="Beta-barrel_TonB"/>
</dbReference>
<keyword evidence="4" id="KW-0410">Iron transport</keyword>
<evidence type="ECO:0000256" key="6">
    <source>
        <dbReference type="ARBA" id="ARBA00023004"/>
    </source>
</evidence>
<dbReference type="GO" id="GO:0006826">
    <property type="term" value="P:iron ion transport"/>
    <property type="evidence" value="ECO:0007669"/>
    <property type="project" value="UniProtKB-KW"/>
</dbReference>
<dbReference type="PROSITE" id="PS52016">
    <property type="entry name" value="TONB_DEPENDENT_REC_3"/>
    <property type="match status" value="1"/>
</dbReference>
<reference evidence="16" key="1">
    <citation type="submission" date="2020-07" db="EMBL/GenBank/DDBJ databases">
        <authorList>
            <person name="Pothier F. J."/>
        </authorList>
    </citation>
    <scope>NUCLEOTIDE SEQUENCE</scope>
    <source>
        <strain evidence="16">CFBP 2533</strain>
    </source>
</reference>
<evidence type="ECO:0000256" key="2">
    <source>
        <dbReference type="ARBA" id="ARBA00022448"/>
    </source>
</evidence>
<keyword evidence="9 11" id="KW-0472">Membrane</keyword>
<feature type="signal peptide" evidence="13">
    <location>
        <begin position="1"/>
        <end position="36"/>
    </location>
</feature>
<evidence type="ECO:0000256" key="13">
    <source>
        <dbReference type="SAM" id="SignalP"/>
    </source>
</evidence>
<evidence type="ECO:0000256" key="5">
    <source>
        <dbReference type="ARBA" id="ARBA00022692"/>
    </source>
</evidence>
<dbReference type="SUPFAM" id="SSF56935">
    <property type="entry name" value="Porins"/>
    <property type="match status" value="1"/>
</dbReference>
<dbReference type="RefSeq" id="WP_218974064.1">
    <property type="nucleotide sequence ID" value="NZ_CP103838.1"/>
</dbReference>
<evidence type="ECO:0000256" key="4">
    <source>
        <dbReference type="ARBA" id="ARBA00022496"/>
    </source>
</evidence>
<dbReference type="Gene3D" id="2.40.170.20">
    <property type="entry name" value="TonB-dependent receptor, beta-barrel domain"/>
    <property type="match status" value="1"/>
</dbReference>
<dbReference type="Pfam" id="PF07715">
    <property type="entry name" value="Plug"/>
    <property type="match status" value="1"/>
</dbReference>
<feature type="domain" description="TonB-dependent receptor plug" evidence="15">
    <location>
        <begin position="79"/>
        <end position="185"/>
    </location>
</feature>
<feature type="chain" id="PRO_5036193193" evidence="13">
    <location>
        <begin position="37"/>
        <end position="724"/>
    </location>
</feature>
<accession>A0A6V7DA34</accession>
<keyword evidence="5 11" id="KW-0812">Transmembrane</keyword>
<evidence type="ECO:0000256" key="11">
    <source>
        <dbReference type="PROSITE-ProRule" id="PRU01360"/>
    </source>
</evidence>
<evidence type="ECO:0000313" key="16">
    <source>
        <dbReference type="EMBL" id="CAD0330560.1"/>
    </source>
</evidence>
<comment type="subcellular location">
    <subcellularLocation>
        <location evidence="1 11">Cell outer membrane</location>
        <topology evidence="1 11">Multi-pass membrane protein</topology>
    </subcellularLocation>
</comment>
<feature type="domain" description="TonB-dependent receptor-like beta-barrel" evidence="14">
    <location>
        <begin position="270"/>
        <end position="675"/>
    </location>
</feature>
<dbReference type="InterPro" id="IPR012910">
    <property type="entry name" value="Plug_dom"/>
</dbReference>
<keyword evidence="7" id="KW-0406">Ion transport</keyword>